<evidence type="ECO:0000313" key="2">
    <source>
        <dbReference type="EMBL" id="TVT28361.1"/>
    </source>
</evidence>
<dbReference type="Gene3D" id="3.10.350.10">
    <property type="entry name" value="LysM domain"/>
    <property type="match status" value="1"/>
</dbReference>
<reference evidence="2 3" key="1">
    <citation type="submission" date="2019-07" db="EMBL/GenBank/DDBJ databases">
        <authorList>
            <person name="Duangmal K."/>
            <person name="Teo W.F.A."/>
        </authorList>
    </citation>
    <scope>NUCLEOTIDE SEQUENCE [LARGE SCALE GENOMIC DNA]</scope>
    <source>
        <strain evidence="2 3">TBRC 6029</strain>
    </source>
</reference>
<dbReference type="Pfam" id="PF01476">
    <property type="entry name" value="LysM"/>
    <property type="match status" value="1"/>
</dbReference>
<proteinExistence type="predicted"/>
<keyword evidence="3" id="KW-1185">Reference proteome</keyword>
<reference evidence="2 3" key="2">
    <citation type="submission" date="2019-08" db="EMBL/GenBank/DDBJ databases">
        <title>Amycolatopsis acidicola sp. nov., isolated from peat swamp forest soil.</title>
        <authorList>
            <person name="Srisuk N."/>
        </authorList>
    </citation>
    <scope>NUCLEOTIDE SEQUENCE [LARGE SCALE GENOMIC DNA]</scope>
    <source>
        <strain evidence="2 3">TBRC 6029</strain>
    </source>
</reference>
<dbReference type="AlphaFoldDB" id="A0A558AVT3"/>
<sequence length="91" mass="9140">MLALALVAALLVAGLTLFAGRVSGAVPERTATVTVGAGENLWTLARRYAPGVDPDAVVARIRELNRLGGDAVVDGMPLTVPVGGNFAGAGN</sequence>
<evidence type="ECO:0000259" key="1">
    <source>
        <dbReference type="Pfam" id="PF01476"/>
    </source>
</evidence>
<name>A0A558AVT3_9PSEU</name>
<evidence type="ECO:0000313" key="3">
    <source>
        <dbReference type="Proteomes" id="UP000320011"/>
    </source>
</evidence>
<dbReference type="InterPro" id="IPR036779">
    <property type="entry name" value="LysM_dom_sf"/>
</dbReference>
<comment type="caution">
    <text evidence="2">The sequence shown here is derived from an EMBL/GenBank/DDBJ whole genome shotgun (WGS) entry which is preliminary data.</text>
</comment>
<protein>
    <submittedName>
        <fullName evidence="2">LysM peptidoglycan-binding domain-containing protein</fullName>
    </submittedName>
</protein>
<dbReference type="InterPro" id="IPR018392">
    <property type="entry name" value="LysM"/>
</dbReference>
<dbReference type="OrthoDB" id="3699712at2"/>
<dbReference type="Proteomes" id="UP000320011">
    <property type="component" value="Unassembled WGS sequence"/>
</dbReference>
<organism evidence="2 3">
    <name type="scientific">Amycolatopsis rhizosphaerae</name>
    <dbReference type="NCBI Taxonomy" id="2053003"/>
    <lineage>
        <taxon>Bacteria</taxon>
        <taxon>Bacillati</taxon>
        <taxon>Actinomycetota</taxon>
        <taxon>Actinomycetes</taxon>
        <taxon>Pseudonocardiales</taxon>
        <taxon>Pseudonocardiaceae</taxon>
        <taxon>Amycolatopsis</taxon>
    </lineage>
</organism>
<accession>A0A558AVT3</accession>
<gene>
    <name evidence="2" type="ORF">FNH05_30455</name>
</gene>
<feature type="domain" description="LysM" evidence="1">
    <location>
        <begin position="34"/>
        <end position="81"/>
    </location>
</feature>
<dbReference type="EMBL" id="VJWX01000456">
    <property type="protein sequence ID" value="TVT28361.1"/>
    <property type="molecule type" value="Genomic_DNA"/>
</dbReference>